<name>A0ACC1M5U6_9FUNG</name>
<comment type="caution">
    <text evidence="1">The sequence shown here is derived from an EMBL/GenBank/DDBJ whole genome shotgun (WGS) entry which is preliminary data.</text>
</comment>
<organism evidence="1 2">
    <name type="scientific">Coemansia aciculifera</name>
    <dbReference type="NCBI Taxonomy" id="417176"/>
    <lineage>
        <taxon>Eukaryota</taxon>
        <taxon>Fungi</taxon>
        <taxon>Fungi incertae sedis</taxon>
        <taxon>Zoopagomycota</taxon>
        <taxon>Kickxellomycotina</taxon>
        <taxon>Kickxellomycetes</taxon>
        <taxon>Kickxellales</taxon>
        <taxon>Kickxellaceae</taxon>
        <taxon>Coemansia</taxon>
    </lineage>
</organism>
<evidence type="ECO:0000313" key="1">
    <source>
        <dbReference type="EMBL" id="KAJ2897797.1"/>
    </source>
</evidence>
<dbReference type="Proteomes" id="UP001139981">
    <property type="component" value="Unassembled WGS sequence"/>
</dbReference>
<gene>
    <name evidence="1" type="ORF">IWW38_001603</name>
</gene>
<proteinExistence type="predicted"/>
<accession>A0ACC1M5U6</accession>
<keyword evidence="2" id="KW-1185">Reference proteome</keyword>
<evidence type="ECO:0000313" key="2">
    <source>
        <dbReference type="Proteomes" id="UP001139981"/>
    </source>
</evidence>
<dbReference type="EMBL" id="JANBVB010000094">
    <property type="protein sequence ID" value="KAJ2897797.1"/>
    <property type="molecule type" value="Genomic_DNA"/>
</dbReference>
<reference evidence="1" key="1">
    <citation type="submission" date="2022-07" db="EMBL/GenBank/DDBJ databases">
        <title>Phylogenomic reconstructions and comparative analyses of Kickxellomycotina fungi.</title>
        <authorList>
            <person name="Reynolds N.K."/>
            <person name="Stajich J.E."/>
            <person name="Barry K."/>
            <person name="Grigoriev I.V."/>
            <person name="Crous P."/>
            <person name="Smith M.E."/>
        </authorList>
    </citation>
    <scope>NUCLEOTIDE SEQUENCE</scope>
    <source>
        <strain evidence="1">CBS 190363</strain>
    </source>
</reference>
<protein>
    <submittedName>
        <fullName evidence="1">Uncharacterized protein</fullName>
    </submittedName>
</protein>
<sequence>MLGASNSSNKSTPHSLKQGSYNHISTGDSAKTELDGVAKKEANRLAEERIRIDSITLELAQPDHPDAKAAAAESTEKIAKALESLLLLEEGAKAPRLSPGFNGPSLKGKLKSLATEFRPWLLPPEHKQADSLTTERKIYTYFRDLVLFIMQCLKACCPNDAARHHYRLLLPNSTGGDSRAKDSTQGFKIDQVLVLRPWSDSADKGVSVWHYSEILAVVEAKPYDKTSASSKKDKPLGGSAMSELTATANPSPPKLRDAQGQLLCYSRHIYESQPNRGIFWGVTICGSLVRIYNSGPDFVLSSTDLDVRSVDGRKQFVEWIVNMSLCEDDRRGFNTAVQFVDNDTLHGKYWKFDVPAIGDGDLNADTDAVKTTPYYSRGPSFVAGTSFGRNTRGFPATADLSKLDEPDLYIKTAWQHLAPGSDPDRPSELECLKALTKKLEANPNDRVHIPRLKDGGVMQIWRGDDSLMPLTTTDYYGAATLERLAKSDKLLVTSDFSDDSDKISRPACPNLFAVPRVQHVLVTSPVCDRLDTVKSVDELIIVLYDAMLAHNWVLKVGELLHRDISANNIMVKRNKAASDGLSIHGYLLDYDCAICPGTERETRPERTGTMPFMSVLNLEAQPGERTELDDWESLFYVLCFMATFGINAEDRELLAKAREPGLKIPLKIKEWYADKGMAGVAADKRAHLDTLQSFSSTIASRFPISDRVSEHLDYRPLYDLAVDLYSDLFQNEDVDKDCRGALVDSGIIRRTRVKGAAKDRDVFSSDITRRLSKALVISQGASTSKPKESVPNDPFVSRAKKENRRVIAESLILTLMDHATVAFERMNGGSTA</sequence>